<dbReference type="RefSeq" id="XP_038053555.1">
    <property type="nucleotide sequence ID" value="XM_038197627.1"/>
</dbReference>
<dbReference type="EnsemblMetazoa" id="XM_038197627.1">
    <property type="protein sequence ID" value="XP_038053555.1"/>
    <property type="gene ID" value="LOC119726007"/>
</dbReference>
<comment type="subcellular location">
    <subcellularLocation>
        <location evidence="1">Endomembrane system</location>
        <topology evidence="1">Peripheral membrane protein</topology>
    </subcellularLocation>
    <subcellularLocation>
        <location evidence="2">Secreted</location>
    </subcellularLocation>
</comment>
<feature type="chain" id="PRO_5036744681" description="F5/8 type C domain-containing protein" evidence="7">
    <location>
        <begin position="21"/>
        <end position="260"/>
    </location>
</feature>
<keyword evidence="3" id="KW-0964">Secreted</keyword>
<keyword evidence="4" id="KW-0130">Cell adhesion</keyword>
<evidence type="ECO:0000259" key="8">
    <source>
        <dbReference type="PROSITE" id="PS50022"/>
    </source>
</evidence>
<sequence>MDGAVFPLMLMSALIVMVSCHPVCLIGSEYSPQSGTPPRWFLPYKDPCQCTAVRLGGMQIPASSYRQGAPYYLDELFLGEDSDEIQAYFNCALTGNNTGEKYDSTTGCSSPRPLGMEDGTIPDDRITASSCFNSAYFPASAARLNNNNRWLSAYGDTNPWVEVDLVQSTVLSGVITQGSGYGSYIKQYKVAYKKQPSSDYEHLKDANGNIKVFIGNNDTYTPVTNLFGESVEATVVRIEPTDKNGILFALRLEVLGCRRD</sequence>
<feature type="domain" description="F5/8 type C" evidence="8">
    <location>
        <begin position="108"/>
        <end position="257"/>
    </location>
</feature>
<dbReference type="OrthoDB" id="5985199at2759"/>
<protein>
    <recommendedName>
        <fullName evidence="8">F5/8 type C domain-containing protein</fullName>
    </recommendedName>
</protein>
<dbReference type="InterPro" id="IPR050633">
    <property type="entry name" value="Neuropilin_MCO_CoagFactor"/>
</dbReference>
<accession>A0A913ZQY6</accession>
<dbReference type="Pfam" id="PF00754">
    <property type="entry name" value="F5_F8_type_C"/>
    <property type="match status" value="1"/>
</dbReference>
<dbReference type="SMART" id="SM00231">
    <property type="entry name" value="FA58C"/>
    <property type="match status" value="1"/>
</dbReference>
<keyword evidence="7" id="KW-0732">Signal</keyword>
<dbReference type="CDD" id="cd00057">
    <property type="entry name" value="FA58C"/>
    <property type="match status" value="1"/>
</dbReference>
<dbReference type="PANTHER" id="PTHR46806">
    <property type="entry name" value="F5/8 TYPE C DOMAIN-CONTAINING PROTEIN"/>
    <property type="match status" value="1"/>
</dbReference>
<dbReference type="PANTHER" id="PTHR46806:SF5">
    <property type="entry name" value="F5_8 TYPE C DOMAIN-CONTAINING PROTEIN"/>
    <property type="match status" value="1"/>
</dbReference>
<evidence type="ECO:0000313" key="9">
    <source>
        <dbReference type="EnsemblMetazoa" id="XP_038053555.1"/>
    </source>
</evidence>
<dbReference type="PROSITE" id="PS50022">
    <property type="entry name" value="FA58C_3"/>
    <property type="match status" value="1"/>
</dbReference>
<proteinExistence type="predicted"/>
<evidence type="ECO:0000256" key="4">
    <source>
        <dbReference type="ARBA" id="ARBA00022889"/>
    </source>
</evidence>
<dbReference type="GO" id="GO:0012505">
    <property type="term" value="C:endomembrane system"/>
    <property type="evidence" value="ECO:0007669"/>
    <property type="project" value="UniProtKB-SubCell"/>
</dbReference>
<dbReference type="GeneID" id="119726007"/>
<evidence type="ECO:0000313" key="10">
    <source>
        <dbReference type="Proteomes" id="UP000887568"/>
    </source>
</evidence>
<evidence type="ECO:0000256" key="2">
    <source>
        <dbReference type="ARBA" id="ARBA00004613"/>
    </source>
</evidence>
<dbReference type="SUPFAM" id="SSF49785">
    <property type="entry name" value="Galactose-binding domain-like"/>
    <property type="match status" value="1"/>
</dbReference>
<dbReference type="GO" id="GO:0005886">
    <property type="term" value="C:plasma membrane"/>
    <property type="evidence" value="ECO:0007669"/>
    <property type="project" value="TreeGrafter"/>
</dbReference>
<feature type="signal peptide" evidence="7">
    <location>
        <begin position="1"/>
        <end position="20"/>
    </location>
</feature>
<dbReference type="GO" id="GO:0038023">
    <property type="term" value="F:signaling receptor activity"/>
    <property type="evidence" value="ECO:0007669"/>
    <property type="project" value="TreeGrafter"/>
</dbReference>
<keyword evidence="6" id="KW-1015">Disulfide bond</keyword>
<dbReference type="GO" id="GO:0007155">
    <property type="term" value="P:cell adhesion"/>
    <property type="evidence" value="ECO:0007669"/>
    <property type="project" value="UniProtKB-KW"/>
</dbReference>
<keyword evidence="5" id="KW-0472">Membrane</keyword>
<evidence type="ECO:0000256" key="3">
    <source>
        <dbReference type="ARBA" id="ARBA00022525"/>
    </source>
</evidence>
<dbReference type="InterPro" id="IPR000421">
    <property type="entry name" value="FA58C"/>
</dbReference>
<evidence type="ECO:0000256" key="1">
    <source>
        <dbReference type="ARBA" id="ARBA00004184"/>
    </source>
</evidence>
<dbReference type="Proteomes" id="UP000887568">
    <property type="component" value="Unplaced"/>
</dbReference>
<dbReference type="InterPro" id="IPR008979">
    <property type="entry name" value="Galactose-bd-like_sf"/>
</dbReference>
<evidence type="ECO:0000256" key="7">
    <source>
        <dbReference type="SAM" id="SignalP"/>
    </source>
</evidence>
<organism evidence="9 10">
    <name type="scientific">Patiria miniata</name>
    <name type="common">Bat star</name>
    <name type="synonym">Asterina miniata</name>
    <dbReference type="NCBI Taxonomy" id="46514"/>
    <lineage>
        <taxon>Eukaryota</taxon>
        <taxon>Metazoa</taxon>
        <taxon>Echinodermata</taxon>
        <taxon>Eleutherozoa</taxon>
        <taxon>Asterozoa</taxon>
        <taxon>Asteroidea</taxon>
        <taxon>Valvatacea</taxon>
        <taxon>Valvatida</taxon>
        <taxon>Asterinidae</taxon>
        <taxon>Patiria</taxon>
    </lineage>
</organism>
<evidence type="ECO:0000256" key="6">
    <source>
        <dbReference type="ARBA" id="ARBA00023157"/>
    </source>
</evidence>
<evidence type="ECO:0000256" key="5">
    <source>
        <dbReference type="ARBA" id="ARBA00023136"/>
    </source>
</evidence>
<keyword evidence="10" id="KW-1185">Reference proteome</keyword>
<dbReference type="AlphaFoldDB" id="A0A913ZQY6"/>
<name>A0A913ZQY6_PATMI</name>
<dbReference type="PROSITE" id="PS01286">
    <property type="entry name" value="FA58C_2"/>
    <property type="match status" value="1"/>
</dbReference>
<dbReference type="Gene3D" id="2.60.120.260">
    <property type="entry name" value="Galactose-binding domain-like"/>
    <property type="match status" value="1"/>
</dbReference>
<reference evidence="9" key="1">
    <citation type="submission" date="2022-11" db="UniProtKB">
        <authorList>
            <consortium name="EnsemblMetazoa"/>
        </authorList>
    </citation>
    <scope>IDENTIFICATION</scope>
</reference>
<dbReference type="GO" id="GO:0005576">
    <property type="term" value="C:extracellular region"/>
    <property type="evidence" value="ECO:0007669"/>
    <property type="project" value="UniProtKB-SubCell"/>
</dbReference>